<evidence type="ECO:0000259" key="5">
    <source>
        <dbReference type="Pfam" id="PF00135"/>
    </source>
</evidence>
<dbReference type="PROSITE" id="PS00122">
    <property type="entry name" value="CARBOXYLESTERASE_B_1"/>
    <property type="match status" value="1"/>
</dbReference>
<evidence type="ECO:0000256" key="2">
    <source>
        <dbReference type="ARBA" id="ARBA00022801"/>
    </source>
</evidence>
<dbReference type="InterPro" id="IPR002018">
    <property type="entry name" value="CarbesteraseB"/>
</dbReference>
<name>A0AAN6TNM0_9PEZI</name>
<keyword evidence="2 3" id="KW-0378">Hydrolase</keyword>
<gene>
    <name evidence="6" type="ORF">N656DRAFT_773380</name>
</gene>
<dbReference type="Gene3D" id="3.40.50.1820">
    <property type="entry name" value="alpha/beta hydrolase"/>
    <property type="match status" value="1"/>
</dbReference>
<evidence type="ECO:0000313" key="7">
    <source>
        <dbReference type="Proteomes" id="UP001302812"/>
    </source>
</evidence>
<keyword evidence="7" id="KW-1185">Reference proteome</keyword>
<dbReference type="InterPro" id="IPR019826">
    <property type="entry name" value="Carboxylesterase_B_AS"/>
</dbReference>
<feature type="compositionally biased region" description="Basic and acidic residues" evidence="4">
    <location>
        <begin position="8"/>
        <end position="24"/>
    </location>
</feature>
<dbReference type="PANTHER" id="PTHR43918">
    <property type="entry name" value="ACETYLCHOLINESTERASE"/>
    <property type="match status" value="1"/>
</dbReference>
<sequence length="618" mass="67679">MQGLYRSLSREGKGDRNGKQEAHHPYQPGGSVVILDVRQRSTVSAVLLRVSVLLVFAVQLSIWALKFDSHGHVELPAIVSTARVDLNYTSYEGLRLPNGVNAFLGMRYAAPPVGQLRWRAPVEPTRTNTVELATQFPPLCLGIAAGYLSPGQDEDCLYVNVWVPSNATTKAKLPVWVFIQGGGYVANTNGKWNGAEVVEKSGHSVILVNFNYRVGLWGFLASEQVRADGDLNAGLLDQRILLKWVAAHISSFGGDPDHVVIHGASAGAGSVAMHLIAYGGRNDSLFVGGMAESLFFPAQPFVRELEYQFDRVVRQTGCSNISETQQMTCLRSKTVSELQAVNLAQPFPGRREPPMPLFYWTPCVDGTLLQDLPYRLFKRGRFVNVPMLFGTSTDEGSVFAADAASESDVANFLANNYPHLTSNDTDAILARYPKLRPLPAHKAWFPTASQAYGEATFICPQTNILNLLLQPQSQLLRRKNRPLFAYRYNVHADENLVAGLGVPHLFDAAAIFGPDNIGGGGGARESYKSYNAPVVPLVMGYYTSFARSLDPNRYRAPGSPEWPSVWEGGGGGEGGGEGAMRRVVFETGGEVQVESVPAEERQRCQFWMDGLGDRLEQR</sequence>
<dbReference type="InterPro" id="IPR050654">
    <property type="entry name" value="AChE-related_enzymes"/>
</dbReference>
<feature type="region of interest" description="Disordered" evidence="4">
    <location>
        <begin position="1"/>
        <end position="25"/>
    </location>
</feature>
<dbReference type="SUPFAM" id="SSF53474">
    <property type="entry name" value="alpha/beta-Hydrolases"/>
    <property type="match status" value="1"/>
</dbReference>
<dbReference type="Proteomes" id="UP001302812">
    <property type="component" value="Unassembled WGS sequence"/>
</dbReference>
<dbReference type="PANTHER" id="PTHR43918:SF4">
    <property type="entry name" value="CARBOXYLIC ESTER HYDROLASE"/>
    <property type="match status" value="1"/>
</dbReference>
<dbReference type="GO" id="GO:0052689">
    <property type="term" value="F:carboxylic ester hydrolase activity"/>
    <property type="evidence" value="ECO:0007669"/>
    <property type="project" value="TreeGrafter"/>
</dbReference>
<reference evidence="6" key="2">
    <citation type="submission" date="2023-05" db="EMBL/GenBank/DDBJ databases">
        <authorList>
            <consortium name="Lawrence Berkeley National Laboratory"/>
            <person name="Steindorff A."/>
            <person name="Hensen N."/>
            <person name="Bonometti L."/>
            <person name="Westerberg I."/>
            <person name="Brannstrom I.O."/>
            <person name="Guillou S."/>
            <person name="Cros-Aarteil S."/>
            <person name="Calhoun S."/>
            <person name="Haridas S."/>
            <person name="Kuo A."/>
            <person name="Mondo S."/>
            <person name="Pangilinan J."/>
            <person name="Riley R."/>
            <person name="Labutti K."/>
            <person name="Andreopoulos B."/>
            <person name="Lipzen A."/>
            <person name="Chen C."/>
            <person name="Yanf M."/>
            <person name="Daum C."/>
            <person name="Ng V."/>
            <person name="Clum A."/>
            <person name="Ohm R."/>
            <person name="Martin F."/>
            <person name="Silar P."/>
            <person name="Natvig D."/>
            <person name="Lalanne C."/>
            <person name="Gautier V."/>
            <person name="Ament-Velasquez S.L."/>
            <person name="Kruys A."/>
            <person name="Hutchinson M.I."/>
            <person name="Powell A.J."/>
            <person name="Barry K."/>
            <person name="Miller A.N."/>
            <person name="Grigoriev I.V."/>
            <person name="Debuchy R."/>
            <person name="Gladieux P."/>
            <person name="Thoren M.H."/>
            <person name="Johannesson H."/>
        </authorList>
    </citation>
    <scope>NUCLEOTIDE SEQUENCE</scope>
    <source>
        <strain evidence="6">CBS 508.74</strain>
    </source>
</reference>
<dbReference type="Pfam" id="PF00135">
    <property type="entry name" value="COesterase"/>
    <property type="match status" value="1"/>
</dbReference>
<reference evidence="6" key="1">
    <citation type="journal article" date="2023" name="Mol. Phylogenet. Evol.">
        <title>Genome-scale phylogeny and comparative genomics of the fungal order Sordariales.</title>
        <authorList>
            <person name="Hensen N."/>
            <person name="Bonometti L."/>
            <person name="Westerberg I."/>
            <person name="Brannstrom I.O."/>
            <person name="Guillou S."/>
            <person name="Cros-Aarteil S."/>
            <person name="Calhoun S."/>
            <person name="Haridas S."/>
            <person name="Kuo A."/>
            <person name="Mondo S."/>
            <person name="Pangilinan J."/>
            <person name="Riley R."/>
            <person name="LaButti K."/>
            <person name="Andreopoulos B."/>
            <person name="Lipzen A."/>
            <person name="Chen C."/>
            <person name="Yan M."/>
            <person name="Daum C."/>
            <person name="Ng V."/>
            <person name="Clum A."/>
            <person name="Steindorff A."/>
            <person name="Ohm R.A."/>
            <person name="Martin F."/>
            <person name="Silar P."/>
            <person name="Natvig D.O."/>
            <person name="Lalanne C."/>
            <person name="Gautier V."/>
            <person name="Ament-Velasquez S.L."/>
            <person name="Kruys A."/>
            <person name="Hutchinson M.I."/>
            <person name="Powell A.J."/>
            <person name="Barry K."/>
            <person name="Miller A.N."/>
            <person name="Grigoriev I.V."/>
            <person name="Debuchy R."/>
            <person name="Gladieux P."/>
            <person name="Hiltunen Thoren M."/>
            <person name="Johannesson H."/>
        </authorList>
    </citation>
    <scope>NUCLEOTIDE SEQUENCE</scope>
    <source>
        <strain evidence="6">CBS 508.74</strain>
    </source>
</reference>
<organism evidence="6 7">
    <name type="scientific">Canariomyces notabilis</name>
    <dbReference type="NCBI Taxonomy" id="2074819"/>
    <lineage>
        <taxon>Eukaryota</taxon>
        <taxon>Fungi</taxon>
        <taxon>Dikarya</taxon>
        <taxon>Ascomycota</taxon>
        <taxon>Pezizomycotina</taxon>
        <taxon>Sordariomycetes</taxon>
        <taxon>Sordariomycetidae</taxon>
        <taxon>Sordariales</taxon>
        <taxon>Chaetomiaceae</taxon>
        <taxon>Canariomyces</taxon>
    </lineage>
</organism>
<dbReference type="RefSeq" id="XP_064674865.1">
    <property type="nucleotide sequence ID" value="XM_064814052.1"/>
</dbReference>
<evidence type="ECO:0000256" key="1">
    <source>
        <dbReference type="ARBA" id="ARBA00005964"/>
    </source>
</evidence>
<dbReference type="EMBL" id="MU853332">
    <property type="protein sequence ID" value="KAK4117295.1"/>
    <property type="molecule type" value="Genomic_DNA"/>
</dbReference>
<evidence type="ECO:0000256" key="3">
    <source>
        <dbReference type="RuleBase" id="RU361235"/>
    </source>
</evidence>
<comment type="caution">
    <text evidence="6">The sequence shown here is derived from an EMBL/GenBank/DDBJ whole genome shotgun (WGS) entry which is preliminary data.</text>
</comment>
<evidence type="ECO:0000313" key="6">
    <source>
        <dbReference type="EMBL" id="KAK4117295.1"/>
    </source>
</evidence>
<accession>A0AAN6TNM0</accession>
<feature type="domain" description="Carboxylesterase type B" evidence="5">
    <location>
        <begin position="85"/>
        <end position="565"/>
    </location>
</feature>
<dbReference type="InterPro" id="IPR029058">
    <property type="entry name" value="AB_hydrolase_fold"/>
</dbReference>
<proteinExistence type="inferred from homology"/>
<dbReference type="GeneID" id="89938177"/>
<dbReference type="PROSITE" id="PS00941">
    <property type="entry name" value="CARBOXYLESTERASE_B_2"/>
    <property type="match status" value="1"/>
</dbReference>
<evidence type="ECO:0000256" key="4">
    <source>
        <dbReference type="SAM" id="MobiDB-lite"/>
    </source>
</evidence>
<dbReference type="AlphaFoldDB" id="A0AAN6TNM0"/>
<dbReference type="InterPro" id="IPR019819">
    <property type="entry name" value="Carboxylesterase_B_CS"/>
</dbReference>
<comment type="similarity">
    <text evidence="1 3">Belongs to the type-B carboxylesterase/lipase family.</text>
</comment>
<protein>
    <recommendedName>
        <fullName evidence="3">Carboxylic ester hydrolase</fullName>
        <ecNumber evidence="3">3.1.1.-</ecNumber>
    </recommendedName>
</protein>
<dbReference type="EC" id="3.1.1.-" evidence="3"/>